<accession>A0ABD3VXJ4</accession>
<dbReference type="Proteomes" id="UP001634394">
    <property type="component" value="Unassembled WGS sequence"/>
</dbReference>
<gene>
    <name evidence="2" type="ORF">ACJMK2_006941</name>
</gene>
<keyword evidence="3" id="KW-1185">Reference proteome</keyword>
<evidence type="ECO:0000256" key="1">
    <source>
        <dbReference type="SAM" id="MobiDB-lite"/>
    </source>
</evidence>
<reference evidence="2 3" key="1">
    <citation type="submission" date="2024-11" db="EMBL/GenBank/DDBJ databases">
        <title>Chromosome-level genome assembly of the freshwater bivalve Anodonta woodiana.</title>
        <authorList>
            <person name="Chen X."/>
        </authorList>
    </citation>
    <scope>NUCLEOTIDE SEQUENCE [LARGE SCALE GENOMIC DNA]</scope>
    <source>
        <strain evidence="2">MN2024</strain>
        <tissue evidence="2">Gills</tissue>
    </source>
</reference>
<proteinExistence type="predicted"/>
<dbReference type="AlphaFoldDB" id="A0ABD3VXJ4"/>
<evidence type="ECO:0000313" key="2">
    <source>
        <dbReference type="EMBL" id="KAL3865343.1"/>
    </source>
</evidence>
<organism evidence="2 3">
    <name type="scientific">Sinanodonta woodiana</name>
    <name type="common">Chinese pond mussel</name>
    <name type="synonym">Anodonta woodiana</name>
    <dbReference type="NCBI Taxonomy" id="1069815"/>
    <lineage>
        <taxon>Eukaryota</taxon>
        <taxon>Metazoa</taxon>
        <taxon>Spiralia</taxon>
        <taxon>Lophotrochozoa</taxon>
        <taxon>Mollusca</taxon>
        <taxon>Bivalvia</taxon>
        <taxon>Autobranchia</taxon>
        <taxon>Heteroconchia</taxon>
        <taxon>Palaeoheterodonta</taxon>
        <taxon>Unionida</taxon>
        <taxon>Unionoidea</taxon>
        <taxon>Unionidae</taxon>
        <taxon>Unioninae</taxon>
        <taxon>Sinanodonta</taxon>
    </lineage>
</organism>
<feature type="compositionally biased region" description="Polar residues" evidence="1">
    <location>
        <begin position="113"/>
        <end position="122"/>
    </location>
</feature>
<protein>
    <submittedName>
        <fullName evidence="2">Uncharacterized protein</fullName>
    </submittedName>
</protein>
<evidence type="ECO:0000313" key="3">
    <source>
        <dbReference type="Proteomes" id="UP001634394"/>
    </source>
</evidence>
<name>A0ABD3VXJ4_SINWO</name>
<sequence length="136" mass="15021">MEMLAADIVPETALQVLIGLGLKSANNWSLRAAGRRTTLLLVWDAEDTKDKGRLEYRRGRGKKQPRRENRPMADTPSPLTFNSCRGKPGGSNREPICTRDNITSSTREDRITIQPNPGSFLQGNGGSGHVSYIIRS</sequence>
<dbReference type="EMBL" id="JBJQND010000010">
    <property type="protein sequence ID" value="KAL3865343.1"/>
    <property type="molecule type" value="Genomic_DNA"/>
</dbReference>
<comment type="caution">
    <text evidence="2">The sequence shown here is derived from an EMBL/GenBank/DDBJ whole genome shotgun (WGS) entry which is preliminary data.</text>
</comment>
<feature type="region of interest" description="Disordered" evidence="1">
    <location>
        <begin position="54"/>
        <end position="127"/>
    </location>
</feature>